<proteinExistence type="predicted"/>
<dbReference type="GO" id="GO:0004311">
    <property type="term" value="F:geranylgeranyl diphosphate synthase activity"/>
    <property type="evidence" value="ECO:0007669"/>
    <property type="project" value="InterPro"/>
</dbReference>
<evidence type="ECO:0000256" key="1">
    <source>
        <dbReference type="ARBA" id="ARBA00004684"/>
    </source>
</evidence>
<dbReference type="AlphaFoldDB" id="A0A7D7Q2W4"/>
<comment type="pathway">
    <text evidence="1">Carotenoid biosynthesis; phytoene biosynthesis.</text>
</comment>
<dbReference type="RefSeq" id="WP_083482299.1">
    <property type="nucleotide sequence ID" value="NZ_CP059343.1"/>
</dbReference>
<organism evidence="4 5">
    <name type="scientific">Kocuria varians</name>
    <name type="common">Micrococcus varians</name>
    <dbReference type="NCBI Taxonomy" id="1272"/>
    <lineage>
        <taxon>Bacteria</taxon>
        <taxon>Bacillati</taxon>
        <taxon>Actinomycetota</taxon>
        <taxon>Actinomycetes</taxon>
        <taxon>Micrococcales</taxon>
        <taxon>Micrococcaceae</taxon>
        <taxon>Kocuria</taxon>
    </lineage>
</organism>
<feature type="region of interest" description="Disordered" evidence="3">
    <location>
        <begin position="295"/>
        <end position="326"/>
    </location>
</feature>
<dbReference type="KEGG" id="kvr:CIB50_0000960"/>
<accession>A0A7D7Q2W4</accession>
<dbReference type="SFLD" id="SFLDS00005">
    <property type="entry name" value="Isoprenoid_Synthase_Type_I"/>
    <property type="match status" value="1"/>
</dbReference>
<dbReference type="InterPro" id="IPR044843">
    <property type="entry name" value="Trans_IPPS_bact-type"/>
</dbReference>
<dbReference type="PANTHER" id="PTHR31480">
    <property type="entry name" value="BIFUNCTIONAL LYCOPENE CYCLASE/PHYTOENE SYNTHASE"/>
    <property type="match status" value="1"/>
</dbReference>
<keyword evidence="2" id="KW-0808">Transferase</keyword>
<reference evidence="4" key="2">
    <citation type="submission" date="2020-07" db="EMBL/GenBank/DDBJ databases">
        <title>Genome of starter culture bacteria Kocuria salsicia reveals its technological properties and safety for usage in meat industry.</title>
        <authorList>
            <person name="Michael M."/>
            <person name="Konstantin K."/>
            <person name="Evgenii K."/>
            <person name="Galina S."/>
            <person name="Oksana K."/>
            <person name="Andrei L."/>
        </authorList>
    </citation>
    <scope>NUCLEOTIDE SEQUENCE [LARGE SCALE GENOMIC DNA]</scope>
    <source>
        <strain evidence="4">80</strain>
    </source>
</reference>
<dbReference type="EMBL" id="CP059343">
    <property type="protein sequence ID" value="QMS56257.1"/>
    <property type="molecule type" value="Genomic_DNA"/>
</dbReference>
<dbReference type="SFLD" id="SFLDG01018">
    <property type="entry name" value="Squalene/Phytoene_Synthase_Lik"/>
    <property type="match status" value="1"/>
</dbReference>
<dbReference type="SUPFAM" id="SSF48576">
    <property type="entry name" value="Terpenoid synthases"/>
    <property type="match status" value="1"/>
</dbReference>
<dbReference type="GO" id="GO:0008299">
    <property type="term" value="P:isoprenoid biosynthetic process"/>
    <property type="evidence" value="ECO:0007669"/>
    <property type="project" value="UniProtKB-ARBA"/>
</dbReference>
<evidence type="ECO:0000256" key="2">
    <source>
        <dbReference type="ARBA" id="ARBA00022679"/>
    </source>
</evidence>
<gene>
    <name evidence="4" type="primary">crtB</name>
    <name evidence="4" type="ORF">CIB50_0000960</name>
</gene>
<name>A0A7D7Q2W4_KOCVA</name>
<dbReference type="InterPro" id="IPR008949">
    <property type="entry name" value="Isoprenoid_synthase_dom_sf"/>
</dbReference>
<dbReference type="PROSITE" id="PS01045">
    <property type="entry name" value="SQUALEN_PHYTOEN_SYN_2"/>
    <property type="match status" value="1"/>
</dbReference>
<evidence type="ECO:0000313" key="5">
    <source>
        <dbReference type="Proteomes" id="UP000216825"/>
    </source>
</evidence>
<protein>
    <submittedName>
        <fullName evidence="4">All-trans-phytoene synthase</fullName>
    </submittedName>
</protein>
<dbReference type="SFLD" id="SFLDG01212">
    <property type="entry name" value="Phytoene_synthase_like"/>
    <property type="match status" value="1"/>
</dbReference>
<dbReference type="UniPathway" id="UPA00799"/>
<reference evidence="4" key="1">
    <citation type="submission" date="2017-08" db="EMBL/GenBank/DDBJ databases">
        <authorList>
            <person name="Minaev M."/>
            <person name="Kurbakov K.A."/>
            <person name="Solodovnikova G.I."/>
            <person name="Kuznetsova O.A."/>
            <person name="Lisitsyn A.B."/>
        </authorList>
    </citation>
    <scope>NUCLEOTIDE SEQUENCE</scope>
    <source>
        <strain evidence="4">80</strain>
    </source>
</reference>
<sequence>MPQDAPADAPLSLYTATALAASGAVIGRYSTSFSLACRTLPAAVRRDIAGIYALVRVADEVVDGTAGAAGLGADRVRAALDAYEAEVASALATGFSTDLVVHGFADVARRHGFGTELTGPFFASMRADLDVAEHDGASLESYIYGSAEVVGLMCLEVFMDMPGTRAETPEQREMLRATARRLGAAFQKVNFLRDLGADHDQLGRTYFPGADPSHLDETRKQLLLADLGADLDAAVPGILALDHRAGRAVLIAHGLFRELARRIEEVPAAELTRRRISVPAGVKLRIAARALSVTARTGSHGRGRAPESGPPVPAAVPETSGTGAIR</sequence>
<dbReference type="InterPro" id="IPR019845">
    <property type="entry name" value="Squalene/phytoene_synthase_CS"/>
</dbReference>
<dbReference type="Gene3D" id="1.10.600.10">
    <property type="entry name" value="Farnesyl Diphosphate Synthase"/>
    <property type="match status" value="1"/>
</dbReference>
<evidence type="ECO:0000256" key="3">
    <source>
        <dbReference type="SAM" id="MobiDB-lite"/>
    </source>
</evidence>
<dbReference type="InterPro" id="IPR002060">
    <property type="entry name" value="Squ/phyt_synthse"/>
</dbReference>
<dbReference type="Pfam" id="PF00494">
    <property type="entry name" value="SQS_PSY"/>
    <property type="match status" value="1"/>
</dbReference>
<dbReference type="Proteomes" id="UP000216825">
    <property type="component" value="Chromosome"/>
</dbReference>
<keyword evidence="5" id="KW-1185">Reference proteome</keyword>
<evidence type="ECO:0000313" key="4">
    <source>
        <dbReference type="EMBL" id="QMS56257.1"/>
    </source>
</evidence>